<reference evidence="1 2" key="1">
    <citation type="submission" date="2023-07" db="EMBL/GenBank/DDBJ databases">
        <title>Sorghum-associated microbial communities from plants grown in Nebraska, USA.</title>
        <authorList>
            <person name="Schachtman D."/>
        </authorList>
    </citation>
    <scope>NUCLEOTIDE SEQUENCE [LARGE SCALE GENOMIC DNA]</scope>
    <source>
        <strain evidence="1 2">DS1607</strain>
    </source>
</reference>
<protein>
    <submittedName>
        <fullName evidence="1">LemA protein</fullName>
    </submittedName>
</protein>
<dbReference type="EMBL" id="JAUSRO010000015">
    <property type="protein sequence ID" value="MDP9901912.1"/>
    <property type="molecule type" value="Genomic_DNA"/>
</dbReference>
<gene>
    <name evidence="1" type="ORF">J2W36_004184</name>
</gene>
<organism evidence="1 2">
    <name type="scientific">Variovorax ginsengisoli</name>
    <dbReference type="NCBI Taxonomy" id="363844"/>
    <lineage>
        <taxon>Bacteria</taxon>
        <taxon>Pseudomonadati</taxon>
        <taxon>Pseudomonadota</taxon>
        <taxon>Betaproteobacteria</taxon>
        <taxon>Burkholderiales</taxon>
        <taxon>Comamonadaceae</taxon>
        <taxon>Variovorax</taxon>
    </lineage>
</organism>
<keyword evidence="2" id="KW-1185">Reference proteome</keyword>
<evidence type="ECO:0000313" key="1">
    <source>
        <dbReference type="EMBL" id="MDP9901912.1"/>
    </source>
</evidence>
<dbReference type="RefSeq" id="WP_307691678.1">
    <property type="nucleotide sequence ID" value="NZ_JAUSRO010000015.1"/>
</dbReference>
<comment type="caution">
    <text evidence="1">The sequence shown here is derived from an EMBL/GenBank/DDBJ whole genome shotgun (WGS) entry which is preliminary data.</text>
</comment>
<proteinExistence type="predicted"/>
<accession>A0ABT9SEZ0</accession>
<dbReference type="Gene3D" id="1.20.1440.20">
    <property type="entry name" value="LemA-like domain"/>
    <property type="match status" value="1"/>
</dbReference>
<evidence type="ECO:0000313" key="2">
    <source>
        <dbReference type="Proteomes" id="UP001226867"/>
    </source>
</evidence>
<dbReference type="SUPFAM" id="SSF140478">
    <property type="entry name" value="LemA-like"/>
    <property type="match status" value="1"/>
</dbReference>
<name>A0ABT9SEZ0_9BURK</name>
<sequence>MSHLPDSLGGWLAAAVLLFWFVGAHNRLVRLRSAALQAYVTLDAALVRQVDAIQSHVLARTEAPPPGGVDEAGLASLRATAEQLRTVLGATRVRPLDPAGMAAQGTALQVMQATWTRLQASGGDAQAAAMAWPDPAALPETARAQFNLNVAQYNAAIRQFPAVLVAWVMQLRPAATLG</sequence>
<dbReference type="Proteomes" id="UP001226867">
    <property type="component" value="Unassembled WGS sequence"/>
</dbReference>
<dbReference type="InterPro" id="IPR023353">
    <property type="entry name" value="LemA-like_dom_sf"/>
</dbReference>